<keyword evidence="5" id="KW-0326">Glycosidase</keyword>
<dbReference type="GO" id="GO:0016020">
    <property type="term" value="C:membrane"/>
    <property type="evidence" value="ECO:0007669"/>
    <property type="project" value="TreeGrafter"/>
</dbReference>
<evidence type="ECO:0000256" key="6">
    <source>
        <dbReference type="PIRSR" id="PIRSR625705-1"/>
    </source>
</evidence>
<dbReference type="STRING" id="1236989.JCM15548_11175"/>
<feature type="domain" description="Glycoside hydrolase family 20 catalytic" evidence="7">
    <location>
        <begin position="123"/>
        <end position="465"/>
    </location>
</feature>
<evidence type="ECO:0000256" key="3">
    <source>
        <dbReference type="ARBA" id="ARBA00012663"/>
    </source>
</evidence>
<evidence type="ECO:0000259" key="7">
    <source>
        <dbReference type="Pfam" id="PF00728"/>
    </source>
</evidence>
<keyword evidence="10" id="KW-1185">Reference proteome</keyword>
<comment type="caution">
    <text evidence="9">The sequence shown here is derived from an EMBL/GenBank/DDBJ whole genome shotgun (WGS) entry which is preliminary data.</text>
</comment>
<dbReference type="Gene3D" id="3.30.379.10">
    <property type="entry name" value="Chitobiase/beta-hexosaminidase domain 2-like"/>
    <property type="match status" value="1"/>
</dbReference>
<dbReference type="EC" id="3.2.1.52" evidence="3"/>
<reference evidence="9 10" key="1">
    <citation type="journal article" date="2015" name="Microbes Environ.">
        <title>Distribution and evolution of nitrogen fixation genes in the phylum bacteroidetes.</title>
        <authorList>
            <person name="Inoue J."/>
            <person name="Oshima K."/>
            <person name="Suda W."/>
            <person name="Sakamoto M."/>
            <person name="Iino T."/>
            <person name="Noda S."/>
            <person name="Hongoh Y."/>
            <person name="Hattori M."/>
            <person name="Ohkuma M."/>
        </authorList>
    </citation>
    <scope>NUCLEOTIDE SEQUENCE [LARGE SCALE GENOMIC DNA]</scope>
    <source>
        <strain evidence="9">JCM 15548</strain>
    </source>
</reference>
<dbReference type="InterPro" id="IPR029018">
    <property type="entry name" value="Hex-like_dom2"/>
</dbReference>
<evidence type="ECO:0000259" key="8">
    <source>
        <dbReference type="Pfam" id="PF02838"/>
    </source>
</evidence>
<accession>A0A0E9LV78</accession>
<dbReference type="SUPFAM" id="SSF51445">
    <property type="entry name" value="(Trans)glycosidases"/>
    <property type="match status" value="1"/>
</dbReference>
<dbReference type="SUPFAM" id="SSF55545">
    <property type="entry name" value="beta-N-acetylhexosaminidase-like domain"/>
    <property type="match status" value="1"/>
</dbReference>
<gene>
    <name evidence="9" type="ORF">JCM15548_11175</name>
</gene>
<dbReference type="Pfam" id="PF02838">
    <property type="entry name" value="Glyco_hydro_20b"/>
    <property type="match status" value="1"/>
</dbReference>
<dbReference type="AlphaFoldDB" id="A0A0E9LV78"/>
<evidence type="ECO:0000313" key="10">
    <source>
        <dbReference type="Proteomes" id="UP000032900"/>
    </source>
</evidence>
<dbReference type="Pfam" id="PF00728">
    <property type="entry name" value="Glyco_hydro_20"/>
    <property type="match status" value="1"/>
</dbReference>
<dbReference type="InterPro" id="IPR015882">
    <property type="entry name" value="HEX_bac_N"/>
</dbReference>
<comment type="catalytic activity">
    <reaction evidence="1">
        <text>Hydrolysis of terminal non-reducing N-acetyl-D-hexosamine residues in N-acetyl-beta-D-hexosaminides.</text>
        <dbReference type="EC" id="3.2.1.52"/>
    </reaction>
</comment>
<dbReference type="InterPro" id="IPR025705">
    <property type="entry name" value="Beta_hexosaminidase_sua/sub"/>
</dbReference>
<dbReference type="EMBL" id="BAZW01000006">
    <property type="protein sequence ID" value="GAO29021.1"/>
    <property type="molecule type" value="Genomic_DNA"/>
</dbReference>
<dbReference type="Gene3D" id="3.20.20.80">
    <property type="entry name" value="Glycosidases"/>
    <property type="match status" value="1"/>
</dbReference>
<protein>
    <recommendedName>
        <fullName evidence="3">beta-N-acetylhexosaminidase</fullName>
        <ecNumber evidence="3">3.2.1.52</ecNumber>
    </recommendedName>
</protein>
<dbReference type="PANTHER" id="PTHR22600">
    <property type="entry name" value="BETA-HEXOSAMINIDASE"/>
    <property type="match status" value="1"/>
</dbReference>
<feature type="domain" description="Beta-hexosaminidase bacterial type N-terminal" evidence="8">
    <location>
        <begin position="5"/>
        <end position="120"/>
    </location>
</feature>
<organism evidence="9 10">
    <name type="scientific">Geofilum rubicundum JCM 15548</name>
    <dbReference type="NCBI Taxonomy" id="1236989"/>
    <lineage>
        <taxon>Bacteria</taxon>
        <taxon>Pseudomonadati</taxon>
        <taxon>Bacteroidota</taxon>
        <taxon>Bacteroidia</taxon>
        <taxon>Marinilabiliales</taxon>
        <taxon>Marinilabiliaceae</taxon>
        <taxon>Geofilum</taxon>
    </lineage>
</organism>
<proteinExistence type="inferred from homology"/>
<name>A0A0E9LV78_9BACT</name>
<evidence type="ECO:0000256" key="1">
    <source>
        <dbReference type="ARBA" id="ARBA00001231"/>
    </source>
</evidence>
<evidence type="ECO:0000313" key="9">
    <source>
        <dbReference type="EMBL" id="GAO29021.1"/>
    </source>
</evidence>
<dbReference type="GO" id="GO:0004563">
    <property type="term" value="F:beta-N-acetylhexosaminidase activity"/>
    <property type="evidence" value="ECO:0007669"/>
    <property type="project" value="UniProtKB-EC"/>
</dbReference>
<sequence length="527" mass="59658">MVLEKTGEGFVMDEETSIHFKRSDKDLQELADFFTAYVGNISRYSLSHNSKSGKAVHLEIINNPQLGDEGYEMTVASNLIVIKANNRKGIFWGMQSLFQTLTSVRTNEVLKVPGMRVVDYPRFKWRGMMLDVSRHFFGPDVIKQYIDLMASYKLNVFHWHLVDDGGWRIEIKQYPKLTETGAWRVDRLDKVWSDREPARAGEPATYGGFYTQDQIREIVAYARLRNITIVPEIELPGHSVAALAAYPEYSCSQIPQLVNTGGVYPKNIQSSYCPGNEAVFVFLQNVLLEVMELFPSEFIHIGGDEVDKSWWKKCERCQQRMNAEGLTDEDELQSYMIRRMDDFLVTHNRRLIGWDEILEGGLASGATVMSWRGEAGGVAAAQMGHDVVMTPGSPCYFDHYQAGPEGEPVAIGGMNTLKHVYNYEPVPAELSIDEAKYVLGAQANVWTEFIPTVEHLEYMILPRMLLWPKCYGRLLKGAIGKTLTVDCRAGIFAALIKEGCATVAAIPKWPSALFRKMVSFWCKWTVK</sequence>
<keyword evidence="4" id="KW-0378">Hydrolase</keyword>
<dbReference type="PANTHER" id="PTHR22600:SF57">
    <property type="entry name" value="BETA-N-ACETYLHEXOSAMINIDASE"/>
    <property type="match status" value="1"/>
</dbReference>
<dbReference type="PRINTS" id="PR00738">
    <property type="entry name" value="GLHYDRLASE20"/>
</dbReference>
<dbReference type="GO" id="GO:0030203">
    <property type="term" value="P:glycosaminoglycan metabolic process"/>
    <property type="evidence" value="ECO:0007669"/>
    <property type="project" value="TreeGrafter"/>
</dbReference>
<comment type="similarity">
    <text evidence="2">Belongs to the glycosyl hydrolase 20 family.</text>
</comment>
<evidence type="ECO:0000256" key="2">
    <source>
        <dbReference type="ARBA" id="ARBA00006285"/>
    </source>
</evidence>
<feature type="active site" description="Proton donor" evidence="6">
    <location>
        <position position="305"/>
    </location>
</feature>
<evidence type="ECO:0000256" key="5">
    <source>
        <dbReference type="ARBA" id="ARBA00023295"/>
    </source>
</evidence>
<dbReference type="InterPro" id="IPR017853">
    <property type="entry name" value="GH"/>
</dbReference>
<dbReference type="GO" id="GO:0005975">
    <property type="term" value="P:carbohydrate metabolic process"/>
    <property type="evidence" value="ECO:0007669"/>
    <property type="project" value="InterPro"/>
</dbReference>
<dbReference type="Proteomes" id="UP000032900">
    <property type="component" value="Unassembled WGS sequence"/>
</dbReference>
<dbReference type="InterPro" id="IPR015883">
    <property type="entry name" value="Glyco_hydro_20_cat"/>
</dbReference>
<evidence type="ECO:0000256" key="4">
    <source>
        <dbReference type="ARBA" id="ARBA00022801"/>
    </source>
</evidence>
<dbReference type="CDD" id="cd06563">
    <property type="entry name" value="GH20_chitobiase-like"/>
    <property type="match status" value="1"/>
</dbReference>